<evidence type="ECO:0000256" key="5">
    <source>
        <dbReference type="ARBA" id="ARBA00033747"/>
    </source>
</evidence>
<proteinExistence type="inferred from homology"/>
<evidence type="ECO:0000256" key="6">
    <source>
        <dbReference type="ARBA" id="ARBA00033773"/>
    </source>
</evidence>
<comment type="similarity">
    <text evidence="5">Belongs to the CFAP53 family.</text>
</comment>
<dbReference type="VEuPathDB" id="TrichDB:TRFO_05582"/>
<comment type="subcellular location">
    <subcellularLocation>
        <location evidence="1">Cell projection</location>
        <location evidence="1">Cilium</location>
    </subcellularLocation>
</comment>
<keyword evidence="3" id="KW-0969">Cilium</keyword>
<reference evidence="9" key="1">
    <citation type="submission" date="2016-10" db="EMBL/GenBank/DDBJ databases">
        <authorList>
            <person name="Benchimol M."/>
            <person name="Almeida L.G."/>
            <person name="Vasconcelos A.T."/>
            <person name="Perreira-Neves A."/>
            <person name="Rosa I.A."/>
            <person name="Tasca T."/>
            <person name="Bogo M.R."/>
            <person name="de Souza W."/>
        </authorList>
    </citation>
    <scope>NUCLEOTIDE SEQUENCE [LARGE SCALE GENOMIC DNA]</scope>
    <source>
        <strain evidence="9">K</strain>
    </source>
</reference>
<comment type="caution">
    <text evidence="9">The sequence shown here is derived from an EMBL/GenBank/DDBJ whole genome shotgun (WGS) entry which is preliminary data.</text>
</comment>
<organism evidence="9 10">
    <name type="scientific">Tritrichomonas foetus</name>
    <dbReference type="NCBI Taxonomy" id="1144522"/>
    <lineage>
        <taxon>Eukaryota</taxon>
        <taxon>Metamonada</taxon>
        <taxon>Parabasalia</taxon>
        <taxon>Tritrichomonadida</taxon>
        <taxon>Tritrichomonadidae</taxon>
        <taxon>Tritrichomonas</taxon>
    </lineage>
</organism>
<protein>
    <recommendedName>
        <fullName evidence="6">Cilia- and flagella-associated protein 53</fullName>
    </recommendedName>
</protein>
<dbReference type="Proteomes" id="UP000179807">
    <property type="component" value="Unassembled WGS sequence"/>
</dbReference>
<keyword evidence="10" id="KW-1185">Reference proteome</keyword>
<dbReference type="PANTHER" id="PTHR31183">
    <property type="entry name" value="TRICHOPLEIN KERATIN FILAMENT-BINDING PROTEIN FAMILY MEMBER"/>
    <property type="match status" value="1"/>
</dbReference>
<evidence type="ECO:0000313" key="9">
    <source>
        <dbReference type="EMBL" id="OHT06385.1"/>
    </source>
</evidence>
<evidence type="ECO:0000256" key="7">
    <source>
        <dbReference type="SAM" id="Coils"/>
    </source>
</evidence>
<evidence type="ECO:0000256" key="1">
    <source>
        <dbReference type="ARBA" id="ARBA00004138"/>
    </source>
</evidence>
<name>A0A1J4K4L5_9EUKA</name>
<gene>
    <name evidence="9" type="ORF">TRFO_05582</name>
</gene>
<feature type="coiled-coil region" evidence="7">
    <location>
        <begin position="57"/>
        <end position="84"/>
    </location>
</feature>
<dbReference type="PANTHER" id="PTHR31183:SF1">
    <property type="entry name" value="CILIA- AND FLAGELLA-ASSOCIATED PROTEIN 53"/>
    <property type="match status" value="1"/>
</dbReference>
<sequence length="483" mass="57845">MSNNRHAKVGLQMLLDRRAREETNRFYHEAEAADMRIRQRADFETRTFSRFQAGELKRRAKQRSEEAEAQINERRNRLALLFREEEAKYAEEIQGTIETPQQRRLRLMDSLKHLKDIRQKEHDDYVKMKNDQAWRDNCDPLRHQISEALEKAVIAERDQQVIARDMARMDDDVEEQKYVETVKQNTKEFYEQKEQEREERRMKINRNRETWLAEMAAHRERDAREKHKEYLESLEFRTTTEAAIRMAKEEAEKKAALQAARRKELDELNSEQLTRKKMLIDQDKALDTEYARKAAEELRQEQEDALVERLVRMRKAAQNSTLLSQQLNRTQASNAEAELYLQQAQEEANRKEDELREKDYQARRALMLDAVADRVKTIKLHEQQKENRKLDKEKERVELEADLAMKRQLDQEEYEQRRRLIQNQYQMLATQTTQKRELEAKARQEEKESVAALVKSWADEEARIQDELAHPHFVVGGRFRGHR</sequence>
<evidence type="ECO:0000259" key="8">
    <source>
        <dbReference type="Pfam" id="PF13868"/>
    </source>
</evidence>
<dbReference type="RefSeq" id="XP_068359521.1">
    <property type="nucleotide sequence ID" value="XM_068492576.1"/>
</dbReference>
<feature type="domain" description="Trichohyalin-plectin-homology" evidence="8">
    <location>
        <begin position="134"/>
        <end position="468"/>
    </location>
</feature>
<evidence type="ECO:0000313" key="10">
    <source>
        <dbReference type="Proteomes" id="UP000179807"/>
    </source>
</evidence>
<keyword evidence="2 7" id="KW-0175">Coiled coil</keyword>
<accession>A0A1J4K4L5</accession>
<dbReference type="OrthoDB" id="75950at2759"/>
<evidence type="ECO:0000256" key="4">
    <source>
        <dbReference type="ARBA" id="ARBA00023273"/>
    </source>
</evidence>
<evidence type="ECO:0000256" key="2">
    <source>
        <dbReference type="ARBA" id="ARBA00023054"/>
    </source>
</evidence>
<dbReference type="AlphaFoldDB" id="A0A1J4K4L5"/>
<dbReference type="InterPro" id="IPR043596">
    <property type="entry name" value="CFAP53/TCHP"/>
</dbReference>
<dbReference type="InterPro" id="IPR043597">
    <property type="entry name" value="TPH_dom"/>
</dbReference>
<keyword evidence="4" id="KW-0966">Cell projection</keyword>
<feature type="coiled-coil region" evidence="7">
    <location>
        <begin position="327"/>
        <end position="455"/>
    </location>
</feature>
<dbReference type="EMBL" id="MLAK01000727">
    <property type="protein sequence ID" value="OHT06385.1"/>
    <property type="molecule type" value="Genomic_DNA"/>
</dbReference>
<dbReference type="GeneID" id="94827280"/>
<evidence type="ECO:0000256" key="3">
    <source>
        <dbReference type="ARBA" id="ARBA00023069"/>
    </source>
</evidence>
<dbReference type="Pfam" id="PF13868">
    <property type="entry name" value="TPH"/>
    <property type="match status" value="1"/>
</dbReference>
<dbReference type="GO" id="GO:0005929">
    <property type="term" value="C:cilium"/>
    <property type="evidence" value="ECO:0007669"/>
    <property type="project" value="UniProtKB-SubCell"/>
</dbReference>